<dbReference type="EMBL" id="PCRH01000069">
    <property type="protein sequence ID" value="PIP16842.1"/>
    <property type="molecule type" value="Genomic_DNA"/>
</dbReference>
<dbReference type="InterPro" id="IPR039657">
    <property type="entry name" value="Dimethylallyltransferase"/>
</dbReference>
<dbReference type="EC" id="2.5.1.75" evidence="10"/>
<evidence type="ECO:0000256" key="10">
    <source>
        <dbReference type="HAMAP-Rule" id="MF_00185"/>
    </source>
</evidence>
<evidence type="ECO:0000256" key="9">
    <source>
        <dbReference type="ARBA" id="ARBA00049563"/>
    </source>
</evidence>
<dbReference type="Pfam" id="PF01715">
    <property type="entry name" value="IPPT"/>
    <property type="match status" value="1"/>
</dbReference>
<dbReference type="NCBIfam" id="TIGR00174">
    <property type="entry name" value="miaA"/>
    <property type="match status" value="1"/>
</dbReference>
<evidence type="ECO:0000313" key="15">
    <source>
        <dbReference type="Proteomes" id="UP000231480"/>
    </source>
</evidence>
<organism evidence="14 15">
    <name type="scientific">Candidatus Portnoybacteria bacterium CG23_combo_of_CG06-09_8_20_14_all_37_13</name>
    <dbReference type="NCBI Taxonomy" id="1974819"/>
    <lineage>
        <taxon>Bacteria</taxon>
        <taxon>Candidatus Portnoyibacteriota</taxon>
    </lineage>
</organism>
<reference evidence="14 15" key="1">
    <citation type="submission" date="2017-09" db="EMBL/GenBank/DDBJ databases">
        <title>Depth-based differentiation of microbial function through sediment-hosted aquifers and enrichment of novel symbionts in the deep terrestrial subsurface.</title>
        <authorList>
            <person name="Probst A.J."/>
            <person name="Ladd B."/>
            <person name="Jarett J.K."/>
            <person name="Geller-Mcgrath D.E."/>
            <person name="Sieber C.M."/>
            <person name="Emerson J.B."/>
            <person name="Anantharaman K."/>
            <person name="Thomas B.C."/>
            <person name="Malmstrom R."/>
            <person name="Stieglmeier M."/>
            <person name="Klingl A."/>
            <person name="Woyke T."/>
            <person name="Ryan C.M."/>
            <person name="Banfield J.F."/>
        </authorList>
    </citation>
    <scope>NUCLEOTIDE SEQUENCE [LARGE SCALE GENOMIC DNA]</scope>
    <source>
        <strain evidence="14">CG23_combo_of_CG06-09_8_20_14_all_37_13</strain>
    </source>
</reference>
<evidence type="ECO:0000256" key="1">
    <source>
        <dbReference type="ARBA" id="ARBA00001946"/>
    </source>
</evidence>
<comment type="caution">
    <text evidence="14">The sequence shown here is derived from an EMBL/GenBank/DDBJ whole genome shotgun (WGS) entry which is preliminary data.</text>
</comment>
<evidence type="ECO:0000256" key="5">
    <source>
        <dbReference type="ARBA" id="ARBA00022694"/>
    </source>
</evidence>
<comment type="catalytic activity">
    <reaction evidence="9 10 11">
        <text>adenosine(37) in tRNA + dimethylallyl diphosphate = N(6)-dimethylallyladenosine(37) in tRNA + diphosphate</text>
        <dbReference type="Rhea" id="RHEA:26482"/>
        <dbReference type="Rhea" id="RHEA-COMP:10162"/>
        <dbReference type="Rhea" id="RHEA-COMP:10375"/>
        <dbReference type="ChEBI" id="CHEBI:33019"/>
        <dbReference type="ChEBI" id="CHEBI:57623"/>
        <dbReference type="ChEBI" id="CHEBI:74411"/>
        <dbReference type="ChEBI" id="CHEBI:74415"/>
        <dbReference type="EC" id="2.5.1.75"/>
    </reaction>
</comment>
<feature type="binding site" evidence="10">
    <location>
        <begin position="11"/>
        <end position="16"/>
    </location>
    <ligand>
        <name>substrate</name>
    </ligand>
</feature>
<evidence type="ECO:0000256" key="6">
    <source>
        <dbReference type="ARBA" id="ARBA00022741"/>
    </source>
</evidence>
<keyword evidence="5 10" id="KW-0819">tRNA processing</keyword>
<evidence type="ECO:0000256" key="7">
    <source>
        <dbReference type="ARBA" id="ARBA00022840"/>
    </source>
</evidence>
<accession>A0A2G9YCE2</accession>
<dbReference type="InterPro" id="IPR018022">
    <property type="entry name" value="IPT"/>
</dbReference>
<proteinExistence type="inferred from homology"/>
<dbReference type="AlphaFoldDB" id="A0A2G9YCE2"/>
<comment type="subunit">
    <text evidence="10">Monomer.</text>
</comment>
<dbReference type="SUPFAM" id="SSF52540">
    <property type="entry name" value="P-loop containing nucleoside triphosphate hydrolases"/>
    <property type="match status" value="1"/>
</dbReference>
<evidence type="ECO:0000256" key="12">
    <source>
        <dbReference type="RuleBase" id="RU003784"/>
    </source>
</evidence>
<sequence length="283" mass="32360">MNKLIVILGPTASGKTRIAEKLAQEFNSEIVSADSRQIYRGMDIGTNKSPAYLVDIADPGQEFTAAQYKELAIKTIKEIQKKDKLPILVGGTGLYIQAIVDNLKIPKIKPNQILRKKLEKQSCEQLFNTLKKLDFETAQNIDKKNKRRLIRALEVCFAGQKFSQKTKGKKLFDILQIGIQVDKKILAQRIDKRVDEMIEQGLEDEVKSLGENIPETIGYQEFKLVGATLRGRPKNIAKIANLIKLHTRQYAKRQSTWFKRDKRIKWVKNYEEARSLIKSFLAS</sequence>
<dbReference type="PANTHER" id="PTHR11088:SF60">
    <property type="entry name" value="TRNA DIMETHYLALLYLTRANSFERASE"/>
    <property type="match status" value="1"/>
</dbReference>
<dbReference type="GO" id="GO:0052381">
    <property type="term" value="F:tRNA dimethylallyltransferase activity"/>
    <property type="evidence" value="ECO:0007669"/>
    <property type="project" value="UniProtKB-UniRule"/>
</dbReference>
<comment type="similarity">
    <text evidence="3 10 13">Belongs to the IPP transferase family.</text>
</comment>
<dbReference type="GO" id="GO:0005524">
    <property type="term" value="F:ATP binding"/>
    <property type="evidence" value="ECO:0007669"/>
    <property type="project" value="UniProtKB-UniRule"/>
</dbReference>
<feature type="site" description="Interaction with substrate tRNA" evidence="10">
    <location>
        <position position="115"/>
    </location>
</feature>
<comment type="cofactor">
    <cofactor evidence="1 10">
        <name>Mg(2+)</name>
        <dbReference type="ChEBI" id="CHEBI:18420"/>
    </cofactor>
</comment>
<evidence type="ECO:0000256" key="3">
    <source>
        <dbReference type="ARBA" id="ARBA00005842"/>
    </source>
</evidence>
<evidence type="ECO:0000256" key="2">
    <source>
        <dbReference type="ARBA" id="ARBA00003213"/>
    </source>
</evidence>
<evidence type="ECO:0000256" key="8">
    <source>
        <dbReference type="ARBA" id="ARBA00022842"/>
    </source>
</evidence>
<protein>
    <recommendedName>
        <fullName evidence="10">tRNA dimethylallyltransferase</fullName>
        <ecNumber evidence="10">2.5.1.75</ecNumber>
    </recommendedName>
    <alternativeName>
        <fullName evidence="10">Dimethylallyl diphosphate:tRNA dimethylallyltransferase</fullName>
        <shortName evidence="10">DMAPP:tRNA dimethylallyltransferase</shortName>
        <shortName evidence="10">DMATase</shortName>
    </alternativeName>
    <alternativeName>
        <fullName evidence="10">Isopentenyl-diphosphate:tRNA isopentenyltransferase</fullName>
        <shortName evidence="10">IPP transferase</shortName>
        <shortName evidence="10">IPPT</shortName>
        <shortName evidence="10">IPTase</shortName>
    </alternativeName>
</protein>
<feature type="site" description="Interaction with substrate tRNA" evidence="10">
    <location>
        <position position="92"/>
    </location>
</feature>
<evidence type="ECO:0000256" key="11">
    <source>
        <dbReference type="RuleBase" id="RU003783"/>
    </source>
</evidence>
<dbReference type="Gene3D" id="1.10.20.140">
    <property type="match status" value="1"/>
</dbReference>
<dbReference type="InterPro" id="IPR027417">
    <property type="entry name" value="P-loop_NTPase"/>
</dbReference>
<name>A0A2G9YCE2_9BACT</name>
<dbReference type="PANTHER" id="PTHR11088">
    <property type="entry name" value="TRNA DIMETHYLALLYLTRANSFERASE"/>
    <property type="match status" value="1"/>
</dbReference>
<gene>
    <name evidence="10" type="primary">miaA</name>
    <name evidence="14" type="ORF">COX44_03240</name>
</gene>
<dbReference type="GO" id="GO:0006400">
    <property type="term" value="P:tRNA modification"/>
    <property type="evidence" value="ECO:0007669"/>
    <property type="project" value="TreeGrafter"/>
</dbReference>
<dbReference type="HAMAP" id="MF_00185">
    <property type="entry name" value="IPP_trans"/>
    <property type="match status" value="1"/>
</dbReference>
<dbReference type="Gene3D" id="3.40.50.300">
    <property type="entry name" value="P-loop containing nucleotide triphosphate hydrolases"/>
    <property type="match status" value="1"/>
</dbReference>
<comment type="caution">
    <text evidence="10">Lacks conserved residue(s) required for the propagation of feature annotation.</text>
</comment>
<keyword evidence="4 10" id="KW-0808">Transferase</keyword>
<evidence type="ECO:0000256" key="13">
    <source>
        <dbReference type="RuleBase" id="RU003785"/>
    </source>
</evidence>
<keyword evidence="6 10" id="KW-0547">Nucleotide-binding</keyword>
<feature type="region of interest" description="Interaction with substrate tRNA" evidence="10">
    <location>
        <begin position="34"/>
        <end position="37"/>
    </location>
</feature>
<evidence type="ECO:0000313" key="14">
    <source>
        <dbReference type="EMBL" id="PIP16842.1"/>
    </source>
</evidence>
<keyword evidence="8 10" id="KW-0460">Magnesium</keyword>
<feature type="binding site" evidence="10">
    <location>
        <begin position="9"/>
        <end position="16"/>
    </location>
    <ligand>
        <name>ATP</name>
        <dbReference type="ChEBI" id="CHEBI:30616"/>
    </ligand>
</feature>
<comment type="function">
    <text evidence="2 10 12">Catalyzes the transfer of a dimethylallyl group onto the adenine at position 37 in tRNAs that read codons beginning with uridine, leading to the formation of N6-(dimethylallyl)adenosine (i(6)A).</text>
</comment>
<dbReference type="Proteomes" id="UP000231480">
    <property type="component" value="Unassembled WGS sequence"/>
</dbReference>
<keyword evidence="7 10" id="KW-0067">ATP-binding</keyword>
<evidence type="ECO:0000256" key="4">
    <source>
        <dbReference type="ARBA" id="ARBA00022679"/>
    </source>
</evidence>